<dbReference type="Pfam" id="PF21529">
    <property type="entry name" value="GLV1-2"/>
    <property type="match status" value="1"/>
</dbReference>
<gene>
    <name evidence="1" type="ORF">F383_12123</name>
</gene>
<keyword evidence="2" id="KW-1185">Reference proteome</keyword>
<organism evidence="1 2">
    <name type="scientific">Gossypium arboreum</name>
    <name type="common">Tree cotton</name>
    <name type="synonym">Gossypium nanking</name>
    <dbReference type="NCBI Taxonomy" id="29729"/>
    <lineage>
        <taxon>Eukaryota</taxon>
        <taxon>Viridiplantae</taxon>
        <taxon>Streptophyta</taxon>
        <taxon>Embryophyta</taxon>
        <taxon>Tracheophyta</taxon>
        <taxon>Spermatophyta</taxon>
        <taxon>Magnoliopsida</taxon>
        <taxon>eudicotyledons</taxon>
        <taxon>Gunneridae</taxon>
        <taxon>Pentapetalae</taxon>
        <taxon>rosids</taxon>
        <taxon>malvids</taxon>
        <taxon>Malvales</taxon>
        <taxon>Malvaceae</taxon>
        <taxon>Malvoideae</taxon>
        <taxon>Gossypium</taxon>
    </lineage>
</organism>
<dbReference type="EMBL" id="JRRC01020965">
    <property type="protein sequence ID" value="KHF97894.1"/>
    <property type="molecule type" value="Genomic_DNA"/>
</dbReference>
<sequence length="73" mass="8166">MARVPCKHVLLIVFIFLCFISTTPIARSLPSEMKKGLDDRVVTTENEGGAPPDVDELESMDYTPARRKPPIHN</sequence>
<accession>A0A0B0MAY5</accession>
<comment type="caution">
    <text evidence="1">The sequence shown here is derived from an EMBL/GenBank/DDBJ whole genome shotgun (WGS) entry which is preliminary data.</text>
</comment>
<name>A0A0B0MAY5_GOSAR</name>
<proteinExistence type="predicted"/>
<protein>
    <submittedName>
        <fullName evidence="1">Root meristem growth factor 9-like protein</fullName>
    </submittedName>
</protein>
<evidence type="ECO:0000313" key="2">
    <source>
        <dbReference type="Proteomes" id="UP000032142"/>
    </source>
</evidence>
<dbReference type="Proteomes" id="UP000032142">
    <property type="component" value="Unassembled WGS sequence"/>
</dbReference>
<reference evidence="2" key="1">
    <citation type="submission" date="2014-09" db="EMBL/GenBank/DDBJ databases">
        <authorList>
            <person name="Mudge J."/>
            <person name="Ramaraj T."/>
            <person name="Lindquist I.E."/>
            <person name="Bharti A.K."/>
            <person name="Sundararajan A."/>
            <person name="Cameron C.T."/>
            <person name="Woodward J.E."/>
            <person name="May G.D."/>
            <person name="Brubaker C."/>
            <person name="Broadhvest J."/>
            <person name="Wilkins T.A."/>
        </authorList>
    </citation>
    <scope>NUCLEOTIDE SEQUENCE</scope>
    <source>
        <strain evidence="2">cv. AKA8401</strain>
    </source>
</reference>
<dbReference type="InterPro" id="IPR049306">
    <property type="entry name" value="GLV1-2"/>
</dbReference>
<evidence type="ECO:0000313" key="1">
    <source>
        <dbReference type="EMBL" id="KHF97894.1"/>
    </source>
</evidence>
<dbReference type="AlphaFoldDB" id="A0A0B0MAY5"/>